<dbReference type="KEGG" id="lbc:LACBIDRAFT_336363"/>
<proteinExistence type="predicted"/>
<dbReference type="AlphaFoldDB" id="B0E591"/>
<reference evidence="2 3" key="1">
    <citation type="journal article" date="2008" name="Nature">
        <title>The genome of Laccaria bicolor provides insights into mycorrhizal symbiosis.</title>
        <authorList>
            <person name="Martin F."/>
            <person name="Aerts A."/>
            <person name="Ahren D."/>
            <person name="Brun A."/>
            <person name="Danchin E.G.J."/>
            <person name="Duchaussoy F."/>
            <person name="Gibon J."/>
            <person name="Kohler A."/>
            <person name="Lindquist E."/>
            <person name="Pereda V."/>
            <person name="Salamov A."/>
            <person name="Shapiro H.J."/>
            <person name="Wuyts J."/>
            <person name="Blaudez D."/>
            <person name="Buee M."/>
            <person name="Brokstein P."/>
            <person name="Canbaeck B."/>
            <person name="Cohen D."/>
            <person name="Courty P.E."/>
            <person name="Coutinho P.M."/>
            <person name="Delaruelle C."/>
            <person name="Detter J.C."/>
            <person name="Deveau A."/>
            <person name="DiFazio S."/>
            <person name="Duplessis S."/>
            <person name="Fraissinet-Tachet L."/>
            <person name="Lucic E."/>
            <person name="Frey-Klett P."/>
            <person name="Fourrey C."/>
            <person name="Feussner I."/>
            <person name="Gay G."/>
            <person name="Grimwood J."/>
            <person name="Hoegger P.J."/>
            <person name="Jain P."/>
            <person name="Kilaru S."/>
            <person name="Labbe J."/>
            <person name="Lin Y.C."/>
            <person name="Legue V."/>
            <person name="Le Tacon F."/>
            <person name="Marmeisse R."/>
            <person name="Melayah D."/>
            <person name="Montanini B."/>
            <person name="Muratet M."/>
            <person name="Nehls U."/>
            <person name="Niculita-Hirzel H."/>
            <person name="Oudot-Le Secq M.P."/>
            <person name="Peter M."/>
            <person name="Quesneville H."/>
            <person name="Rajashekar B."/>
            <person name="Reich M."/>
            <person name="Rouhier N."/>
            <person name="Schmutz J."/>
            <person name="Yin T."/>
            <person name="Chalot M."/>
            <person name="Henrissat B."/>
            <person name="Kuees U."/>
            <person name="Lucas S."/>
            <person name="Van de Peer Y."/>
            <person name="Podila G.K."/>
            <person name="Polle A."/>
            <person name="Pukkila P.J."/>
            <person name="Richardson P.M."/>
            <person name="Rouze P."/>
            <person name="Sanders I.R."/>
            <person name="Stajich J.E."/>
            <person name="Tunlid A."/>
            <person name="Tuskan G."/>
            <person name="Grigoriev I.V."/>
        </authorList>
    </citation>
    <scope>NUCLEOTIDE SEQUENCE [LARGE SCALE GENOMIC DNA]</scope>
    <source>
        <strain evidence="3">S238N-H82 / ATCC MYA-4686</strain>
    </source>
</reference>
<dbReference type="InterPro" id="IPR015202">
    <property type="entry name" value="GO-like_E_set"/>
</dbReference>
<dbReference type="CDD" id="cd02851">
    <property type="entry name" value="E_set_GO_C"/>
    <property type="match status" value="1"/>
</dbReference>
<dbReference type="HOGENOM" id="CLU_1441286_0_0_1"/>
<dbReference type="RefSeq" id="XP_001891359.1">
    <property type="nucleotide sequence ID" value="XM_001891324.1"/>
</dbReference>
<dbReference type="Gene3D" id="2.60.40.10">
    <property type="entry name" value="Immunoglobulins"/>
    <property type="match status" value="1"/>
</dbReference>
<sequence length="188" mass="19585">MRRPQPKGLITQFSYGGPSFDISLDSADLFGDITNVVGATVVLIKTGFSTHAINMGQRLLQLQSTYTGFSNNTALLHVAQLPPNPAIIAPGPAWLFVVVNGVPSVGVEVMLGSGKIETQPALPATILRDSSMVKAVDDDVTSSANNGTKSSAGVRMRVGDGGYLPAWLVVGFALLLGCDTLNKGRSGS</sequence>
<dbReference type="InParanoid" id="B0E591"/>
<dbReference type="SUPFAM" id="SSF81296">
    <property type="entry name" value="E set domains"/>
    <property type="match status" value="1"/>
</dbReference>
<dbReference type="OrthoDB" id="3255955at2759"/>
<evidence type="ECO:0000313" key="2">
    <source>
        <dbReference type="EMBL" id="EDQ97990.1"/>
    </source>
</evidence>
<accession>B0E591</accession>
<evidence type="ECO:0000259" key="1">
    <source>
        <dbReference type="Pfam" id="PF09118"/>
    </source>
</evidence>
<feature type="domain" description="Galactose oxidase-like Early set" evidence="1">
    <location>
        <begin position="3"/>
        <end position="110"/>
    </location>
</feature>
<name>B0E591_LACBS</name>
<dbReference type="EMBL" id="DS547742">
    <property type="protein sequence ID" value="EDQ97990.1"/>
    <property type="molecule type" value="Genomic_DNA"/>
</dbReference>
<dbReference type="InterPro" id="IPR013783">
    <property type="entry name" value="Ig-like_fold"/>
</dbReference>
<dbReference type="InterPro" id="IPR014756">
    <property type="entry name" value="Ig_E-set"/>
</dbReference>
<protein>
    <submittedName>
        <fullName evidence="2">Predicted protein</fullName>
    </submittedName>
</protein>
<gene>
    <name evidence="2" type="ORF">LACBIDRAFT_336363</name>
</gene>
<organism evidence="3">
    <name type="scientific">Laccaria bicolor (strain S238N-H82 / ATCC MYA-4686)</name>
    <name type="common">Bicoloured deceiver</name>
    <name type="synonym">Laccaria laccata var. bicolor</name>
    <dbReference type="NCBI Taxonomy" id="486041"/>
    <lineage>
        <taxon>Eukaryota</taxon>
        <taxon>Fungi</taxon>
        <taxon>Dikarya</taxon>
        <taxon>Basidiomycota</taxon>
        <taxon>Agaricomycotina</taxon>
        <taxon>Agaricomycetes</taxon>
        <taxon>Agaricomycetidae</taxon>
        <taxon>Agaricales</taxon>
        <taxon>Agaricineae</taxon>
        <taxon>Hydnangiaceae</taxon>
        <taxon>Laccaria</taxon>
    </lineage>
</organism>
<dbReference type="PANTHER" id="PTHR32208:SF96">
    <property type="entry name" value="GLYOXAL OXIDASE"/>
    <property type="match status" value="1"/>
</dbReference>
<dbReference type="Proteomes" id="UP000001194">
    <property type="component" value="Unassembled WGS sequence"/>
</dbReference>
<dbReference type="GeneID" id="6087015"/>
<dbReference type="PANTHER" id="PTHR32208">
    <property type="entry name" value="SECRETED PROTEIN-RELATED"/>
    <property type="match status" value="1"/>
</dbReference>
<evidence type="ECO:0000313" key="3">
    <source>
        <dbReference type="Proteomes" id="UP000001194"/>
    </source>
</evidence>
<dbReference type="STRING" id="486041.B0E591"/>
<dbReference type="Pfam" id="PF09118">
    <property type="entry name" value="GO-like_E_set"/>
    <property type="match status" value="1"/>
</dbReference>
<keyword evidence="3" id="KW-1185">Reference proteome</keyword>